<dbReference type="InterPro" id="IPR026891">
    <property type="entry name" value="Fn3-like"/>
</dbReference>
<dbReference type="Pfam" id="PF01915">
    <property type="entry name" value="Glyco_hydro_3_C"/>
    <property type="match status" value="1"/>
</dbReference>
<dbReference type="AlphaFoldDB" id="A0A6G0WRK6"/>
<reference evidence="7 8" key="1">
    <citation type="submission" date="2019-07" db="EMBL/GenBank/DDBJ databases">
        <title>Genomics analysis of Aphanomyces spp. identifies a new class of oomycete effector associated with host adaptation.</title>
        <authorList>
            <person name="Gaulin E."/>
        </authorList>
    </citation>
    <scope>NUCLEOTIDE SEQUENCE [LARGE SCALE GENOMIC DNA]</scope>
    <source>
        <strain evidence="7 8">ATCC 201684</strain>
    </source>
</reference>
<dbReference type="Proteomes" id="UP000481153">
    <property type="component" value="Unassembled WGS sequence"/>
</dbReference>
<evidence type="ECO:0000256" key="1">
    <source>
        <dbReference type="ARBA" id="ARBA00000448"/>
    </source>
</evidence>
<dbReference type="SMART" id="SM01217">
    <property type="entry name" value="Fn3_like"/>
    <property type="match status" value="1"/>
</dbReference>
<dbReference type="SUPFAM" id="SSF52279">
    <property type="entry name" value="Beta-D-glucan exohydrolase, C-terminal domain"/>
    <property type="match status" value="1"/>
</dbReference>
<keyword evidence="5" id="KW-0326">Glycosidase</keyword>
<evidence type="ECO:0000256" key="4">
    <source>
        <dbReference type="ARBA" id="ARBA00022801"/>
    </source>
</evidence>
<gene>
    <name evidence="7" type="ORF">Ae201684_012398</name>
</gene>
<comment type="catalytic activity">
    <reaction evidence="1">
        <text>Hydrolysis of terminal, non-reducing beta-D-glucosyl residues with release of beta-D-glucose.</text>
        <dbReference type="EC" id="3.2.1.21"/>
    </reaction>
</comment>
<organism evidence="7 8">
    <name type="scientific">Aphanomyces euteiches</name>
    <dbReference type="NCBI Taxonomy" id="100861"/>
    <lineage>
        <taxon>Eukaryota</taxon>
        <taxon>Sar</taxon>
        <taxon>Stramenopiles</taxon>
        <taxon>Oomycota</taxon>
        <taxon>Saprolegniomycetes</taxon>
        <taxon>Saprolegniales</taxon>
        <taxon>Verrucalvaceae</taxon>
        <taxon>Aphanomyces</taxon>
    </lineage>
</organism>
<dbReference type="InterPro" id="IPR002772">
    <property type="entry name" value="Glyco_hydro_3_C"/>
</dbReference>
<dbReference type="GO" id="GO:0008422">
    <property type="term" value="F:beta-glucosidase activity"/>
    <property type="evidence" value="ECO:0007669"/>
    <property type="project" value="UniProtKB-EC"/>
</dbReference>
<protein>
    <recommendedName>
        <fullName evidence="3">beta-glucosidase</fullName>
        <ecNumber evidence="3">3.2.1.21</ecNumber>
    </recommendedName>
</protein>
<dbReference type="PANTHER" id="PTHR42715:SF10">
    <property type="entry name" value="BETA-GLUCOSIDASE"/>
    <property type="match status" value="1"/>
</dbReference>
<keyword evidence="4" id="KW-0378">Hydrolase</keyword>
<dbReference type="PANTHER" id="PTHR42715">
    <property type="entry name" value="BETA-GLUCOSIDASE"/>
    <property type="match status" value="1"/>
</dbReference>
<dbReference type="Gene3D" id="3.40.50.1700">
    <property type="entry name" value="Glycoside hydrolase family 3 C-terminal domain"/>
    <property type="match status" value="1"/>
</dbReference>
<comment type="similarity">
    <text evidence="2">Belongs to the glycosyl hydrolase 3 family.</text>
</comment>
<evidence type="ECO:0000256" key="5">
    <source>
        <dbReference type="ARBA" id="ARBA00023295"/>
    </source>
</evidence>
<proteinExistence type="inferred from homology"/>
<comment type="caution">
    <text evidence="7">The sequence shown here is derived from an EMBL/GenBank/DDBJ whole genome shotgun (WGS) entry which is preliminary data.</text>
</comment>
<dbReference type="Pfam" id="PF14310">
    <property type="entry name" value="Fn3-like"/>
    <property type="match status" value="1"/>
</dbReference>
<evidence type="ECO:0000259" key="6">
    <source>
        <dbReference type="SMART" id="SM01217"/>
    </source>
</evidence>
<dbReference type="InterPro" id="IPR050288">
    <property type="entry name" value="Cellulose_deg_GH3"/>
</dbReference>
<dbReference type="InterPro" id="IPR013783">
    <property type="entry name" value="Ig-like_fold"/>
</dbReference>
<dbReference type="InterPro" id="IPR036881">
    <property type="entry name" value="Glyco_hydro_3_C_sf"/>
</dbReference>
<feature type="domain" description="Fibronectin type III-like" evidence="6">
    <location>
        <begin position="229"/>
        <end position="301"/>
    </location>
</feature>
<name>A0A6G0WRK6_9STRA</name>
<dbReference type="EC" id="3.2.1.21" evidence="3"/>
<accession>A0A6G0WRK6</accession>
<dbReference type="Gene3D" id="2.60.40.10">
    <property type="entry name" value="Immunoglobulins"/>
    <property type="match status" value="1"/>
</dbReference>
<keyword evidence="8" id="KW-1185">Reference proteome</keyword>
<dbReference type="VEuPathDB" id="FungiDB:AeMF1_003957"/>
<sequence>MFANGVSIRDGIERLVHDGDASKAFAFLQGVQMESGNLTSDLDDAAALARNATYTIVALGERTYAEDGGNKDLMPLPSGFTDYVQALAATGTKIILVLTQGRPRLLGNLTALASAILYAGLPCELGGQAIANVLFGLVNPSGKLPLTYPKTDTFDNLATPYYKRNGTHCLATGALCPAEFEFGAGLSYTTFQYSNAALSNSSMTYKQGENHTLVVSVVVTNTGKVAGQETILLFVMPPPRANAESKLLKKFTKVWLSPGEAKTATFGVAPDDWGYYSNEIGQGLAKSAPTGTYVWFFQGSGDKLSFEWTMPGTSAVLPRSESSKAQSDGNAVVLSVVAVVAVAWIHVWC</sequence>
<dbReference type="GO" id="GO:0005975">
    <property type="term" value="P:carbohydrate metabolic process"/>
    <property type="evidence" value="ECO:0007669"/>
    <property type="project" value="InterPro"/>
</dbReference>
<evidence type="ECO:0000256" key="3">
    <source>
        <dbReference type="ARBA" id="ARBA00012744"/>
    </source>
</evidence>
<evidence type="ECO:0000256" key="2">
    <source>
        <dbReference type="ARBA" id="ARBA00005336"/>
    </source>
</evidence>
<dbReference type="EMBL" id="VJMJ01000156">
    <property type="protein sequence ID" value="KAF0730103.1"/>
    <property type="molecule type" value="Genomic_DNA"/>
</dbReference>
<evidence type="ECO:0000313" key="8">
    <source>
        <dbReference type="Proteomes" id="UP000481153"/>
    </source>
</evidence>
<evidence type="ECO:0000313" key="7">
    <source>
        <dbReference type="EMBL" id="KAF0730103.1"/>
    </source>
</evidence>